<evidence type="ECO:0000313" key="1">
    <source>
        <dbReference type="EMBL" id="AFV11767.1"/>
    </source>
</evidence>
<dbReference type="EMBL" id="CP003732">
    <property type="protein sequence ID" value="AFV11767.1"/>
    <property type="molecule type" value="Genomic_DNA"/>
</dbReference>
<sequence>MPGMARIVYHCYGGSHSSVTAAGIHLGILPRERTARADELLQVPHFDRRESITHGHFRFIGRDRSGNEIFVLGKRRAGRDLSVHLYRVAKIFGCENRICLVDTTKPINLLMIVGGFLSRGLRAASLGRPLVLLGTRLAYSYLLRLVEKVQEDIREGQATAVNGEEVSLPQRRALFYICPEKDPLAVLTAMLHLQPGLPEDVLLDRFFLLKSQFTGKLGEVYFVGKTAGYDVYLLGAGREPQILSRIMREMRFLIAIPQNYLMIAESSGTPVFLRLTCRLFLLPGMFRMLRLLTRAILSLSLDYCLRESLRIKLAIKEGILD</sequence>
<dbReference type="AlphaFoldDB" id="K4LI89"/>
<proteinExistence type="predicted"/>
<dbReference type="eggNOG" id="ENOG5032S9W">
    <property type="taxonomic scope" value="Bacteria"/>
</dbReference>
<dbReference type="HOGENOM" id="CLU_852407_0_0_9"/>
<accession>K4LI89</accession>
<dbReference type="Proteomes" id="UP000000467">
    <property type="component" value="Chromosome"/>
</dbReference>
<protein>
    <recommendedName>
        <fullName evidence="3">DUF3189 family protein</fullName>
    </recommendedName>
</protein>
<gene>
    <name evidence="1" type="ordered locus">Tph_c15620</name>
</gene>
<keyword evidence="2" id="KW-1185">Reference proteome</keyword>
<dbReference type="STRING" id="1089553.Tph_c15620"/>
<dbReference type="InterPro" id="IPR021525">
    <property type="entry name" value="DUF3189"/>
</dbReference>
<name>K4LI89_THEPS</name>
<dbReference type="KEGG" id="tpz:Tph_c15620"/>
<reference evidence="1 2" key="1">
    <citation type="journal article" date="2012" name="BMC Genomics">
        <title>Genome-guided analysis of physiological and morphological traits of the fermentative acetate oxidizer Thermacetogenium phaeum.</title>
        <authorList>
            <person name="Oehler D."/>
            <person name="Poehlein A."/>
            <person name="Leimbach A."/>
            <person name="Muller N."/>
            <person name="Daniel R."/>
            <person name="Gottschalk G."/>
            <person name="Schink B."/>
        </authorList>
    </citation>
    <scope>NUCLEOTIDE SEQUENCE [LARGE SCALE GENOMIC DNA]</scope>
    <source>
        <strain evidence="2">ATCC BAA-254 / DSM 26808 / PB</strain>
    </source>
</reference>
<organism evidence="1 2">
    <name type="scientific">Thermacetogenium phaeum (strain ATCC BAA-254 / DSM 26808 / PB)</name>
    <dbReference type="NCBI Taxonomy" id="1089553"/>
    <lineage>
        <taxon>Bacteria</taxon>
        <taxon>Bacillati</taxon>
        <taxon>Bacillota</taxon>
        <taxon>Clostridia</taxon>
        <taxon>Thermoanaerobacterales</taxon>
        <taxon>Thermoanaerobacteraceae</taxon>
        <taxon>Thermacetogenium</taxon>
    </lineage>
</organism>
<evidence type="ECO:0008006" key="3">
    <source>
        <dbReference type="Google" id="ProtNLM"/>
    </source>
</evidence>
<dbReference type="Pfam" id="PF11385">
    <property type="entry name" value="DUF3189"/>
    <property type="match status" value="2"/>
</dbReference>
<evidence type="ECO:0000313" key="2">
    <source>
        <dbReference type="Proteomes" id="UP000000467"/>
    </source>
</evidence>